<comment type="caution">
    <text evidence="1">The sequence shown here is derived from an EMBL/GenBank/DDBJ whole genome shotgun (WGS) entry which is preliminary data.</text>
</comment>
<dbReference type="AlphaFoldDB" id="A0A4Y7U4N0"/>
<organism evidence="1 2">
    <name type="scientific">Flavobacterium circumlabens</name>
    <dbReference type="NCBI Taxonomy" id="2133765"/>
    <lineage>
        <taxon>Bacteria</taxon>
        <taxon>Pseudomonadati</taxon>
        <taxon>Bacteroidota</taxon>
        <taxon>Flavobacteriia</taxon>
        <taxon>Flavobacteriales</taxon>
        <taxon>Flavobacteriaceae</taxon>
        <taxon>Flavobacterium</taxon>
    </lineage>
</organism>
<name>A0A4Y7U4N0_9FLAO</name>
<feature type="non-terminal residue" evidence="1">
    <location>
        <position position="79"/>
    </location>
</feature>
<dbReference type="Proteomes" id="UP000298340">
    <property type="component" value="Unassembled WGS sequence"/>
</dbReference>
<sequence length="79" mass="9437">MTIQETSSGKIYNVEILPVEDIDFKSIDKKRYFFDWKAEKNYEIYKLKIINSNDILGIISLERISEEWRVHIRLLTVSV</sequence>
<evidence type="ECO:0000313" key="2">
    <source>
        <dbReference type="Proteomes" id="UP000298340"/>
    </source>
</evidence>
<reference evidence="1 2" key="1">
    <citation type="journal article" date="2018" name="Syst. Appl. Microbiol.">
        <title>Flavobacterium circumlabens sp. nov. and Flavobacterium cupreum sp. nov., two psychrotrophic species isolated from Antarctic environmental samples.</title>
        <authorList>
            <person name="Kralova S."/>
            <person name="Busse H.J."/>
            <person name="Svec P."/>
            <person name="Maslanova I."/>
            <person name="Stankova E."/>
            <person name="Bartak M."/>
            <person name="Sedlacek I."/>
        </authorList>
    </citation>
    <scope>NUCLEOTIDE SEQUENCE [LARGE SCALE GENOMIC DNA]</scope>
    <source>
        <strain evidence="1 2">CCM 8828</strain>
    </source>
</reference>
<gene>
    <name evidence="1" type="ORF">D0809_25785</name>
</gene>
<proteinExistence type="predicted"/>
<dbReference type="EMBL" id="QWDN01000277">
    <property type="protein sequence ID" value="TEB41386.1"/>
    <property type="molecule type" value="Genomic_DNA"/>
</dbReference>
<evidence type="ECO:0000313" key="1">
    <source>
        <dbReference type="EMBL" id="TEB41386.1"/>
    </source>
</evidence>
<protein>
    <submittedName>
        <fullName evidence="1">N-acetyltransferase</fullName>
    </submittedName>
</protein>
<dbReference type="GO" id="GO:0016740">
    <property type="term" value="F:transferase activity"/>
    <property type="evidence" value="ECO:0007669"/>
    <property type="project" value="UniProtKB-KW"/>
</dbReference>
<accession>A0A4Y7U4N0</accession>
<keyword evidence="1" id="KW-0808">Transferase</keyword>